<protein>
    <submittedName>
        <fullName evidence="2">Uncharacterized protein</fullName>
    </submittedName>
</protein>
<dbReference type="Proteomes" id="UP001164746">
    <property type="component" value="Chromosome 1"/>
</dbReference>
<proteinExistence type="predicted"/>
<keyword evidence="1" id="KW-0812">Transmembrane</keyword>
<dbReference type="EMBL" id="CP111012">
    <property type="protein sequence ID" value="WAQ93958.1"/>
    <property type="molecule type" value="Genomic_DNA"/>
</dbReference>
<gene>
    <name evidence="2" type="ORF">MAR_006429</name>
</gene>
<keyword evidence="3" id="KW-1185">Reference proteome</keyword>
<evidence type="ECO:0000313" key="3">
    <source>
        <dbReference type="Proteomes" id="UP001164746"/>
    </source>
</evidence>
<keyword evidence="1" id="KW-1133">Transmembrane helix</keyword>
<sequence>MFSGLYSYKDKIQRGPSSGPVIGGAVGGSIGGVVAIVLALVVLRRKYTHKCNIKRKTDAPPGKSVGSGF</sequence>
<feature type="transmembrane region" description="Helical" evidence="1">
    <location>
        <begin position="20"/>
        <end position="43"/>
    </location>
</feature>
<keyword evidence="1" id="KW-0472">Membrane</keyword>
<name>A0ABY7DCZ8_MYAAR</name>
<reference evidence="2" key="1">
    <citation type="submission" date="2022-11" db="EMBL/GenBank/DDBJ databases">
        <title>Centuries of genome instability and evolution in soft-shell clam transmissible cancer (bioRxiv).</title>
        <authorList>
            <person name="Hart S.F.M."/>
            <person name="Yonemitsu M.A."/>
            <person name="Giersch R.M."/>
            <person name="Beal B.F."/>
            <person name="Arriagada G."/>
            <person name="Davis B.W."/>
            <person name="Ostrander E.A."/>
            <person name="Goff S.P."/>
            <person name="Metzger M.J."/>
        </authorList>
    </citation>
    <scope>NUCLEOTIDE SEQUENCE</scope>
    <source>
        <strain evidence="2">MELC-2E11</strain>
        <tissue evidence="2">Siphon/mantle</tissue>
    </source>
</reference>
<organism evidence="2 3">
    <name type="scientific">Mya arenaria</name>
    <name type="common">Soft-shell clam</name>
    <dbReference type="NCBI Taxonomy" id="6604"/>
    <lineage>
        <taxon>Eukaryota</taxon>
        <taxon>Metazoa</taxon>
        <taxon>Spiralia</taxon>
        <taxon>Lophotrochozoa</taxon>
        <taxon>Mollusca</taxon>
        <taxon>Bivalvia</taxon>
        <taxon>Autobranchia</taxon>
        <taxon>Heteroconchia</taxon>
        <taxon>Euheterodonta</taxon>
        <taxon>Imparidentia</taxon>
        <taxon>Neoheterodontei</taxon>
        <taxon>Myida</taxon>
        <taxon>Myoidea</taxon>
        <taxon>Myidae</taxon>
        <taxon>Mya</taxon>
    </lineage>
</organism>
<evidence type="ECO:0000313" key="2">
    <source>
        <dbReference type="EMBL" id="WAQ93958.1"/>
    </source>
</evidence>
<accession>A0ABY7DCZ8</accession>
<evidence type="ECO:0000256" key="1">
    <source>
        <dbReference type="SAM" id="Phobius"/>
    </source>
</evidence>